<dbReference type="EMBL" id="NNAY01004676">
    <property type="protein sequence ID" value="OXU17571.1"/>
    <property type="molecule type" value="Genomic_DNA"/>
</dbReference>
<accession>A0A232EGU8</accession>
<proteinExistence type="predicted"/>
<dbReference type="AlphaFoldDB" id="A0A232EGU8"/>
<evidence type="ECO:0000313" key="2">
    <source>
        <dbReference type="Proteomes" id="UP000215335"/>
    </source>
</evidence>
<reference evidence="1 2" key="1">
    <citation type="journal article" date="2017" name="Curr. Biol.">
        <title>The Evolution of Venom by Co-option of Single-Copy Genes.</title>
        <authorList>
            <person name="Martinson E.O."/>
            <person name="Mrinalini"/>
            <person name="Kelkar Y.D."/>
            <person name="Chang C.H."/>
            <person name="Werren J.H."/>
        </authorList>
    </citation>
    <scope>NUCLEOTIDE SEQUENCE [LARGE SCALE GENOMIC DNA]</scope>
    <source>
        <strain evidence="1 2">Alberta</strain>
        <tissue evidence="1">Whole body</tissue>
    </source>
</reference>
<feature type="non-terminal residue" evidence="1">
    <location>
        <position position="153"/>
    </location>
</feature>
<organism evidence="1 2">
    <name type="scientific">Trichomalopsis sarcophagae</name>
    <dbReference type="NCBI Taxonomy" id="543379"/>
    <lineage>
        <taxon>Eukaryota</taxon>
        <taxon>Metazoa</taxon>
        <taxon>Ecdysozoa</taxon>
        <taxon>Arthropoda</taxon>
        <taxon>Hexapoda</taxon>
        <taxon>Insecta</taxon>
        <taxon>Pterygota</taxon>
        <taxon>Neoptera</taxon>
        <taxon>Endopterygota</taxon>
        <taxon>Hymenoptera</taxon>
        <taxon>Apocrita</taxon>
        <taxon>Proctotrupomorpha</taxon>
        <taxon>Chalcidoidea</taxon>
        <taxon>Pteromalidae</taxon>
        <taxon>Pteromalinae</taxon>
        <taxon>Trichomalopsis</taxon>
    </lineage>
</organism>
<name>A0A232EGU8_9HYME</name>
<evidence type="ECO:0000313" key="1">
    <source>
        <dbReference type="EMBL" id="OXU17571.1"/>
    </source>
</evidence>
<keyword evidence="2" id="KW-1185">Reference proteome</keyword>
<sequence>MPVNHMCYYRYEVTENVIISLKKLYNGYIGWSDVSLIVLSNMRGGAERRDLLKYSDFMVVFGTVAHDATLNRDSSLISGETMDDRYERTRAISARIRLSNYRLIEKWECDFIVEIWKYEELQRFVQENTASIKRKPLDPRDAFFGSRVGNTVK</sequence>
<gene>
    <name evidence="1" type="ORF">TSAR_012881</name>
</gene>
<comment type="caution">
    <text evidence="1">The sequence shown here is derived from an EMBL/GenBank/DDBJ whole genome shotgun (WGS) entry which is preliminary data.</text>
</comment>
<dbReference type="Proteomes" id="UP000215335">
    <property type="component" value="Unassembled WGS sequence"/>
</dbReference>
<protein>
    <submittedName>
        <fullName evidence="1">Uncharacterized protein</fullName>
    </submittedName>
</protein>